<evidence type="ECO:0000313" key="3">
    <source>
        <dbReference type="EMBL" id="BDI03316.1"/>
    </source>
</evidence>
<dbReference type="InterPro" id="IPR036663">
    <property type="entry name" value="Fumarylacetoacetase_C_sf"/>
</dbReference>
<accession>A0ABM7YGM1</accession>
<evidence type="ECO:0000259" key="2">
    <source>
        <dbReference type="Pfam" id="PF01557"/>
    </source>
</evidence>
<organism evidence="3 4">
    <name type="scientific">Sphaerotilus microaerophilus</name>
    <dbReference type="NCBI Taxonomy" id="2914710"/>
    <lineage>
        <taxon>Bacteria</taxon>
        <taxon>Pseudomonadati</taxon>
        <taxon>Pseudomonadota</taxon>
        <taxon>Betaproteobacteria</taxon>
        <taxon>Burkholderiales</taxon>
        <taxon>Sphaerotilaceae</taxon>
        <taxon>Sphaerotilus</taxon>
    </lineage>
</organism>
<dbReference type="Gene3D" id="3.90.850.10">
    <property type="entry name" value="Fumarylacetoacetase-like, C-terminal domain"/>
    <property type="match status" value="1"/>
</dbReference>
<protein>
    <submittedName>
        <fullName evidence="3">Hydratase</fullName>
    </submittedName>
</protein>
<name>A0ABM7YGM1_9BURK</name>
<evidence type="ECO:0000313" key="4">
    <source>
        <dbReference type="Proteomes" id="UP001057498"/>
    </source>
</evidence>
<dbReference type="SUPFAM" id="SSF56529">
    <property type="entry name" value="FAH"/>
    <property type="match status" value="1"/>
</dbReference>
<proteinExistence type="predicted"/>
<gene>
    <name evidence="3" type="primary">hsaE</name>
    <name evidence="3" type="ORF">CATMQ487_02860</name>
</gene>
<dbReference type="InterPro" id="IPR011234">
    <property type="entry name" value="Fumarylacetoacetase-like_C"/>
</dbReference>
<dbReference type="EMBL" id="AP025730">
    <property type="protein sequence ID" value="BDI03316.1"/>
    <property type="molecule type" value="Genomic_DNA"/>
</dbReference>
<evidence type="ECO:0000256" key="1">
    <source>
        <dbReference type="ARBA" id="ARBA00023239"/>
    </source>
</evidence>
<dbReference type="InterPro" id="IPR050772">
    <property type="entry name" value="Hydratase-Decarb/MhpD_sf"/>
</dbReference>
<dbReference type="PANTHER" id="PTHR30143">
    <property type="entry name" value="ACID HYDRATASE"/>
    <property type="match status" value="1"/>
</dbReference>
<sequence length="262" mass="27562">MPDAPTCLSERVAAAADALVAARRSRRPIPTLTTHWPDLNESDAYAIARATEALLAEPRVGYKLGYTSAAMRAQMGVDQPNYGVLTAPTRVVHGGVLPMAELIHPLVEPEIAFVMAADVPDPEQTGAAVASVHAALEIVDTRYEAYRFKAPDNIADNSSAARFVIGPAMALPQGTDLAALPVRLWADGDLLGESGADALGHPLAALTWLAERLLQDGAMLRTGDVVLTGGLTRAYAAQPGMRFSARVSDSAQGGGEVALRFL</sequence>
<dbReference type="Pfam" id="PF01557">
    <property type="entry name" value="FAA_hydrolase"/>
    <property type="match status" value="1"/>
</dbReference>
<keyword evidence="4" id="KW-1185">Reference proteome</keyword>
<dbReference type="RefSeq" id="WP_251971610.1">
    <property type="nucleotide sequence ID" value="NZ_AP025730.1"/>
</dbReference>
<keyword evidence="1" id="KW-0456">Lyase</keyword>
<dbReference type="Proteomes" id="UP001057498">
    <property type="component" value="Chromosome"/>
</dbReference>
<reference evidence="3" key="1">
    <citation type="submission" date="2022-04" db="EMBL/GenBank/DDBJ databases">
        <title>Whole genome sequence of Sphaerotilus sp. FB-5.</title>
        <authorList>
            <person name="Takeda M."/>
            <person name="Narihara S."/>
            <person name="Akimoto M."/>
            <person name="Akimoto R."/>
            <person name="Nishiyashiki S."/>
            <person name="Murakami T."/>
        </authorList>
    </citation>
    <scope>NUCLEOTIDE SEQUENCE</scope>
    <source>
        <strain evidence="3">FB-5</strain>
    </source>
</reference>
<feature type="domain" description="Fumarylacetoacetase-like C-terminal" evidence="2">
    <location>
        <begin position="80"/>
        <end position="247"/>
    </location>
</feature>
<dbReference type="PANTHER" id="PTHR30143:SF0">
    <property type="entry name" value="2-KETO-4-PENTENOATE HYDRATASE"/>
    <property type="match status" value="1"/>
</dbReference>